<dbReference type="InterPro" id="IPR027417">
    <property type="entry name" value="P-loop_NTPase"/>
</dbReference>
<dbReference type="SUPFAM" id="SSF52540">
    <property type="entry name" value="P-loop containing nucleoside triphosphate hydrolases"/>
    <property type="match status" value="1"/>
</dbReference>
<dbReference type="Gene3D" id="3.40.50.300">
    <property type="entry name" value="P-loop containing nucleotide triphosphate hydrolases"/>
    <property type="match status" value="2"/>
</dbReference>
<dbReference type="CDD" id="cd01127">
    <property type="entry name" value="TrwB_TraG_TraD_VirD4"/>
    <property type="match status" value="1"/>
</dbReference>
<feature type="compositionally biased region" description="Basic and acidic residues" evidence="1">
    <location>
        <begin position="507"/>
        <end position="531"/>
    </location>
</feature>
<dbReference type="Proteomes" id="UP000229098">
    <property type="component" value="Unassembled WGS sequence"/>
</dbReference>
<comment type="caution">
    <text evidence="3">The sequence shown here is derived from an EMBL/GenBank/DDBJ whole genome shotgun (WGS) entry which is preliminary data.</text>
</comment>
<gene>
    <name evidence="3" type="ORF">COU90_03085</name>
</gene>
<feature type="compositionally biased region" description="Basic and acidic residues" evidence="1">
    <location>
        <begin position="568"/>
        <end position="580"/>
    </location>
</feature>
<accession>A0A2M8KWV4</accession>
<feature type="compositionally biased region" description="Basic and acidic residues" evidence="1">
    <location>
        <begin position="462"/>
        <end position="471"/>
    </location>
</feature>
<feature type="compositionally biased region" description="Polar residues" evidence="1">
    <location>
        <begin position="553"/>
        <end position="567"/>
    </location>
</feature>
<protein>
    <recommendedName>
        <fullName evidence="2">Type IV secretion system coupling protein TraD DNA-binding domain-containing protein</fullName>
    </recommendedName>
</protein>
<sequence length="587" mass="66860">MDDSVAYFAKTNFRNKERMFGIQKKDRRQHMYVIGQTGTGKSTFLKNIALQDIRSGHGICIVDPHGEFVEEVLEMIPSERIRDVIYFNPADSNNPVGFNVLEVPEQTTNTDYRTIAASGLMGIFTKIWANVWSSRMEYILNNAVLALLEMPGATLLGIQRILIDKEYRKEVLSHVKNDQVRAFWTQEYDLWEPRFRNEAIAAIQNKVGQFLSSPLIRNIVGQPKTSLNLYDAMNQEKIILVNVSKGRIGEDNSQLLGAMIITKIQLAAMERVQIPEDDRKDFYLYVDEFQNFATDSFASILSEARKYRLNIIIAHQYIGQLVTETSTKVRDAVFGNVGTMVTFRVGATDAEFLEKEFAPEVTIQDLVGLPNHNIFLKLMINNVRCAPFSATTLPPLAIDTEERTAEKIIEYSRKTYARNKDEVETEIRALSKIIDAIPQSKSHKPISPVRSDHAPARPVIVPRREPPKQHESYSSSHVKKEKEDVPVPQPTKPVEPKKVLSLASLLPKKEEKNDATDIRKEYTSRKEEKKPERKKRPAGMTDLREALHRALQKKNSPVRENTQTSSSKETKQEVRGERLEPGQSVKL</sequence>
<evidence type="ECO:0000259" key="2">
    <source>
        <dbReference type="Pfam" id="PF10412"/>
    </source>
</evidence>
<feature type="domain" description="Type IV secretion system coupling protein TraD DNA-binding" evidence="2">
    <location>
        <begin position="22"/>
        <end position="346"/>
    </location>
</feature>
<evidence type="ECO:0000313" key="4">
    <source>
        <dbReference type="Proteomes" id="UP000229098"/>
    </source>
</evidence>
<name>A0A2M8KWV4_9BACT</name>
<dbReference type="PANTHER" id="PTHR30121:SF11">
    <property type="entry name" value="AAA+ ATPASE DOMAIN-CONTAINING PROTEIN"/>
    <property type="match status" value="1"/>
</dbReference>
<dbReference type="Pfam" id="PF10412">
    <property type="entry name" value="TrwB_AAD_bind"/>
    <property type="match status" value="1"/>
</dbReference>
<evidence type="ECO:0000256" key="1">
    <source>
        <dbReference type="SAM" id="MobiDB-lite"/>
    </source>
</evidence>
<dbReference type="EMBL" id="PFEF01000006">
    <property type="protein sequence ID" value="PJE64406.1"/>
    <property type="molecule type" value="Genomic_DNA"/>
</dbReference>
<reference evidence="4" key="1">
    <citation type="submission" date="2017-09" db="EMBL/GenBank/DDBJ databases">
        <title>Depth-based differentiation of microbial function through sediment-hosted aquifers and enrichment of novel symbionts in the deep terrestrial subsurface.</title>
        <authorList>
            <person name="Probst A.J."/>
            <person name="Ladd B."/>
            <person name="Jarett J.K."/>
            <person name="Geller-Mcgrath D.E."/>
            <person name="Sieber C.M.K."/>
            <person name="Emerson J.B."/>
            <person name="Anantharaman K."/>
            <person name="Thomas B.C."/>
            <person name="Malmstrom R."/>
            <person name="Stieglmeier M."/>
            <person name="Klingl A."/>
            <person name="Woyke T."/>
            <person name="Ryan C.M."/>
            <person name="Banfield J.F."/>
        </authorList>
    </citation>
    <scope>NUCLEOTIDE SEQUENCE [LARGE SCALE GENOMIC DNA]</scope>
</reference>
<dbReference type="InterPro" id="IPR051162">
    <property type="entry name" value="T4SS_component"/>
</dbReference>
<dbReference type="InterPro" id="IPR019476">
    <property type="entry name" value="T4SS_TraD_DNA-bd"/>
</dbReference>
<evidence type="ECO:0000313" key="3">
    <source>
        <dbReference type="EMBL" id="PJE64406.1"/>
    </source>
</evidence>
<organism evidence="3 4">
    <name type="scientific">Candidatus Ryanbacteria bacterium CG10_big_fil_rev_8_21_14_0_10_43_42</name>
    <dbReference type="NCBI Taxonomy" id="1974864"/>
    <lineage>
        <taxon>Bacteria</taxon>
        <taxon>Candidatus Ryaniibacteriota</taxon>
    </lineage>
</organism>
<proteinExistence type="predicted"/>
<dbReference type="PANTHER" id="PTHR30121">
    <property type="entry name" value="UNCHARACTERIZED PROTEIN YJGR-RELATED"/>
    <property type="match status" value="1"/>
</dbReference>
<feature type="region of interest" description="Disordered" evidence="1">
    <location>
        <begin position="440"/>
        <end position="587"/>
    </location>
</feature>
<dbReference type="AlphaFoldDB" id="A0A2M8KWV4"/>